<reference evidence="3 4" key="1">
    <citation type="submission" date="2024-05" db="EMBL/GenBank/DDBJ databases">
        <title>Three bacterial strains, DH-69, EH-24, and ECK-19 isolated from coastal sediments.</title>
        <authorList>
            <person name="Ye Y.-Q."/>
            <person name="Du Z.-J."/>
        </authorList>
    </citation>
    <scope>NUCLEOTIDE SEQUENCE [LARGE SCALE GENOMIC DNA]</scope>
    <source>
        <strain evidence="3 4">ECK-19</strain>
    </source>
</reference>
<dbReference type="RefSeq" id="WP_369312681.1">
    <property type="nucleotide sequence ID" value="NZ_JBEHZE010000001.1"/>
</dbReference>
<accession>A0ABV3Z2K3</accession>
<protein>
    <submittedName>
        <fullName evidence="3">LPS assembly lipoprotein LptE</fullName>
    </submittedName>
</protein>
<evidence type="ECO:0000256" key="1">
    <source>
        <dbReference type="SAM" id="MobiDB-lite"/>
    </source>
</evidence>
<proteinExistence type="predicted"/>
<name>A0ABV3Z2K3_9PROT</name>
<evidence type="ECO:0000256" key="2">
    <source>
        <dbReference type="SAM" id="SignalP"/>
    </source>
</evidence>
<evidence type="ECO:0000313" key="3">
    <source>
        <dbReference type="EMBL" id="MEX6632753.1"/>
    </source>
</evidence>
<dbReference type="Gene3D" id="3.30.160.150">
    <property type="entry name" value="Lipoprotein like domain"/>
    <property type="match status" value="1"/>
</dbReference>
<evidence type="ECO:0000313" key="4">
    <source>
        <dbReference type="Proteomes" id="UP001560685"/>
    </source>
</evidence>
<dbReference type="Pfam" id="PF04390">
    <property type="entry name" value="LptE"/>
    <property type="match status" value="1"/>
</dbReference>
<dbReference type="PROSITE" id="PS51257">
    <property type="entry name" value="PROKAR_LIPOPROTEIN"/>
    <property type="match status" value="1"/>
</dbReference>
<organism evidence="3 4">
    <name type="scientific">Hyphococcus lacteus</name>
    <dbReference type="NCBI Taxonomy" id="3143536"/>
    <lineage>
        <taxon>Bacteria</taxon>
        <taxon>Pseudomonadati</taxon>
        <taxon>Pseudomonadota</taxon>
        <taxon>Alphaproteobacteria</taxon>
        <taxon>Parvularculales</taxon>
        <taxon>Parvularculaceae</taxon>
        <taxon>Hyphococcus</taxon>
    </lineage>
</organism>
<sequence>MKKLRALVASSMLFAVSACGFHPIYATTDGATGDPVFRQIQVRQVAGPTAVEPVVTDALNARMSTVDGIKPKYELYVEVSESAERLAVQIDATVTRYNYRLSAKYAVVDLTNGSRFRGSARAVTSYNIVSSQYSTLFAERTAVEKAARLLAEEIERDLLIRFDEPPEERTKNEGRSYETELSPAEILSEPRRGEVIEPLVDE</sequence>
<dbReference type="InterPro" id="IPR007485">
    <property type="entry name" value="LPS_assembly_LptE"/>
</dbReference>
<dbReference type="Proteomes" id="UP001560685">
    <property type="component" value="Unassembled WGS sequence"/>
</dbReference>
<dbReference type="EMBL" id="JBEHZE010000001">
    <property type="protein sequence ID" value="MEX6632753.1"/>
    <property type="molecule type" value="Genomic_DNA"/>
</dbReference>
<keyword evidence="3" id="KW-0449">Lipoprotein</keyword>
<gene>
    <name evidence="3" type="primary">lptE</name>
    <name evidence="3" type="ORF">ABFZ84_04255</name>
</gene>
<feature type="chain" id="PRO_5046869204" evidence="2">
    <location>
        <begin position="21"/>
        <end position="202"/>
    </location>
</feature>
<feature type="compositionally biased region" description="Basic and acidic residues" evidence="1">
    <location>
        <begin position="164"/>
        <end position="178"/>
    </location>
</feature>
<comment type="caution">
    <text evidence="3">The sequence shown here is derived from an EMBL/GenBank/DDBJ whole genome shotgun (WGS) entry which is preliminary data.</text>
</comment>
<feature type="region of interest" description="Disordered" evidence="1">
    <location>
        <begin position="164"/>
        <end position="184"/>
    </location>
</feature>
<keyword evidence="2" id="KW-0732">Signal</keyword>
<keyword evidence="4" id="KW-1185">Reference proteome</keyword>
<feature type="signal peptide" evidence="2">
    <location>
        <begin position="1"/>
        <end position="20"/>
    </location>
</feature>